<gene>
    <name evidence="1" type="ORF">TREES_T100017609</name>
</gene>
<organism evidence="1 2">
    <name type="scientific">Tupaia chinensis</name>
    <name type="common">Chinese tree shrew</name>
    <name type="synonym">Tupaia belangeri chinensis</name>
    <dbReference type="NCBI Taxonomy" id="246437"/>
    <lineage>
        <taxon>Eukaryota</taxon>
        <taxon>Metazoa</taxon>
        <taxon>Chordata</taxon>
        <taxon>Craniata</taxon>
        <taxon>Vertebrata</taxon>
        <taxon>Euteleostomi</taxon>
        <taxon>Mammalia</taxon>
        <taxon>Eutheria</taxon>
        <taxon>Euarchontoglires</taxon>
        <taxon>Scandentia</taxon>
        <taxon>Tupaiidae</taxon>
        <taxon>Tupaia</taxon>
    </lineage>
</organism>
<reference evidence="2" key="2">
    <citation type="journal article" date="2013" name="Nat. Commun.">
        <title>Genome of the Chinese tree shrew.</title>
        <authorList>
            <person name="Fan Y."/>
            <person name="Huang Z.Y."/>
            <person name="Cao C.C."/>
            <person name="Chen C.S."/>
            <person name="Chen Y.X."/>
            <person name="Fan D.D."/>
            <person name="He J."/>
            <person name="Hou H.L."/>
            <person name="Hu L."/>
            <person name="Hu X.T."/>
            <person name="Jiang X.T."/>
            <person name="Lai R."/>
            <person name="Lang Y.S."/>
            <person name="Liang B."/>
            <person name="Liao S.G."/>
            <person name="Mu D."/>
            <person name="Ma Y.Y."/>
            <person name="Niu Y.Y."/>
            <person name="Sun X.Q."/>
            <person name="Xia J.Q."/>
            <person name="Xiao J."/>
            <person name="Xiong Z.Q."/>
            <person name="Xu L."/>
            <person name="Yang L."/>
            <person name="Zhang Y."/>
            <person name="Zhao W."/>
            <person name="Zhao X.D."/>
            <person name="Zheng Y.T."/>
            <person name="Zhou J.M."/>
            <person name="Zhu Y.B."/>
            <person name="Zhang G.J."/>
            <person name="Wang J."/>
            <person name="Yao Y.G."/>
        </authorList>
    </citation>
    <scope>NUCLEOTIDE SEQUENCE [LARGE SCALE GENOMIC DNA]</scope>
</reference>
<dbReference type="Proteomes" id="UP000011518">
    <property type="component" value="Unassembled WGS sequence"/>
</dbReference>
<proteinExistence type="predicted"/>
<dbReference type="AlphaFoldDB" id="L9L7X2"/>
<name>L9L7X2_TUPCH</name>
<reference evidence="2" key="1">
    <citation type="submission" date="2012-07" db="EMBL/GenBank/DDBJ databases">
        <title>Genome of the Chinese tree shrew, a rising model animal genetically related to primates.</title>
        <authorList>
            <person name="Zhang G."/>
            <person name="Fan Y."/>
            <person name="Yao Y."/>
            <person name="Huang Z."/>
        </authorList>
    </citation>
    <scope>NUCLEOTIDE SEQUENCE [LARGE SCALE GENOMIC DNA]</scope>
</reference>
<evidence type="ECO:0000313" key="2">
    <source>
        <dbReference type="Proteomes" id="UP000011518"/>
    </source>
</evidence>
<accession>L9L7X2</accession>
<evidence type="ECO:0000313" key="1">
    <source>
        <dbReference type="EMBL" id="ELW69812.1"/>
    </source>
</evidence>
<keyword evidence="2" id="KW-1185">Reference proteome</keyword>
<dbReference type="InParanoid" id="L9L7X2"/>
<protein>
    <submittedName>
        <fullName evidence="1">Uncharacterized protein</fullName>
    </submittedName>
</protein>
<dbReference type="EMBL" id="KB320521">
    <property type="protein sequence ID" value="ELW69812.1"/>
    <property type="molecule type" value="Genomic_DNA"/>
</dbReference>
<sequence>MVGTEPGTGQDVCWALQRLPGGLSKAFVGCLFEDSLCTPSEACVNAPDRQELGDDGARACVFYLGRILRNVTVAARTEDGGKRSVDCGAW</sequence>